<dbReference type="Pfam" id="PF00651">
    <property type="entry name" value="BTB"/>
    <property type="match status" value="1"/>
</dbReference>
<dbReference type="InterPro" id="IPR017096">
    <property type="entry name" value="BTB-kelch_protein"/>
</dbReference>
<dbReference type="SMART" id="SM00875">
    <property type="entry name" value="BACK"/>
    <property type="match status" value="1"/>
</dbReference>
<dbReference type="PANTHER" id="PTHR24412">
    <property type="entry name" value="KELCH PROTEIN"/>
    <property type="match status" value="1"/>
</dbReference>
<keyword evidence="4" id="KW-0677">Repeat</keyword>
<dbReference type="Pfam" id="PF24681">
    <property type="entry name" value="Kelch_KLHDC2_KLHL20_DRC7"/>
    <property type="match status" value="1"/>
</dbReference>
<evidence type="ECO:0000256" key="6">
    <source>
        <dbReference type="ARBA" id="ARBA00023203"/>
    </source>
</evidence>
<dbReference type="InterPro" id="IPR000210">
    <property type="entry name" value="BTB/POZ_dom"/>
</dbReference>
<dbReference type="SMART" id="SM00225">
    <property type="entry name" value="BTB"/>
    <property type="match status" value="1"/>
</dbReference>
<dbReference type="AlphaFoldDB" id="A0A1A9UMD6"/>
<organism evidence="9 10">
    <name type="scientific">Glossina austeni</name>
    <name type="common">Savannah tsetse fly</name>
    <dbReference type="NCBI Taxonomy" id="7395"/>
    <lineage>
        <taxon>Eukaryota</taxon>
        <taxon>Metazoa</taxon>
        <taxon>Ecdysozoa</taxon>
        <taxon>Arthropoda</taxon>
        <taxon>Hexapoda</taxon>
        <taxon>Insecta</taxon>
        <taxon>Pterygota</taxon>
        <taxon>Neoptera</taxon>
        <taxon>Endopterygota</taxon>
        <taxon>Diptera</taxon>
        <taxon>Brachycera</taxon>
        <taxon>Muscomorpha</taxon>
        <taxon>Hippoboscoidea</taxon>
        <taxon>Glossinidae</taxon>
        <taxon>Glossina</taxon>
    </lineage>
</organism>
<sequence>MAQNKPNACKLTLEKQLNSPKLYRTLSKGYSQKLLKQLNEFRKNGQFTDVVLICENARILAHRNILAAASPYFMAMFSGNFPESHQPEVKFEEMDAQCLRMAIDFIYTSQLDLTDDCVQQVLQTATFLQLEHLADLCAEYMTNLLDAENCLGFKQFAEKQNNYLLLECAKDYIIGHFLEVLQCEEFFEMTYEELAAILSLDQLFMHSDDKVLKGLVRWADYRPEERFHCLGKLLNFIHPACVSATAARSLTSLRQEPSCSQWLSEVECCEDSRVPRIFVLDKMGRRCDAFRFDAEFVKCTPIKTPPRVGFALSLSAHKNILYIQGGSVGNHTSIRDSYYYNIYRDQWYDLTPLLVDRSHHRSLIAHDCLYALGGHTAQVCTDTVECLNLITNKATHSSCMREKRSSMGAVALDSVLYVMGGENDVRSLRTAERYDPREGRWKDLPPMREVNSFCCSAAIANNIYCCEGLGTCMERFDIRTQRWEVINFWEEREFHEIFTVGSKLYGTSSEAILRYDWDTSRWLNAYEFGYLRDWDTAVAVDMSDCNR</sequence>
<dbReference type="Gene3D" id="3.30.710.10">
    <property type="entry name" value="Potassium Channel Kv1.1, Chain A"/>
    <property type="match status" value="1"/>
</dbReference>
<evidence type="ECO:0000313" key="9">
    <source>
        <dbReference type="EnsemblMetazoa" id="GAUT009298-PA"/>
    </source>
</evidence>
<keyword evidence="3" id="KW-0880">Kelch repeat</keyword>
<evidence type="ECO:0000256" key="2">
    <source>
        <dbReference type="ARBA" id="ARBA00013699"/>
    </source>
</evidence>
<dbReference type="PIRSF" id="PIRSF037037">
    <property type="entry name" value="Kelch-like_protein_gigaxonin"/>
    <property type="match status" value="1"/>
</dbReference>
<proteinExistence type="predicted"/>
<dbReference type="Gene3D" id="2.120.10.80">
    <property type="entry name" value="Kelch-type beta propeller"/>
    <property type="match status" value="1"/>
</dbReference>
<dbReference type="SUPFAM" id="SSF54695">
    <property type="entry name" value="POZ domain"/>
    <property type="match status" value="1"/>
</dbReference>
<comment type="pathway">
    <text evidence="1">Protein modification; protein ubiquitination.</text>
</comment>
<evidence type="ECO:0000256" key="4">
    <source>
        <dbReference type="ARBA" id="ARBA00022737"/>
    </source>
</evidence>
<dbReference type="STRING" id="7395.A0A1A9UMD6"/>
<dbReference type="SUPFAM" id="SSF117281">
    <property type="entry name" value="Kelch motif"/>
    <property type="match status" value="1"/>
</dbReference>
<evidence type="ECO:0000256" key="1">
    <source>
        <dbReference type="ARBA" id="ARBA00004906"/>
    </source>
</evidence>
<feature type="domain" description="BTB" evidence="8">
    <location>
        <begin position="48"/>
        <end position="115"/>
    </location>
</feature>
<dbReference type="Pfam" id="PF07707">
    <property type="entry name" value="BACK"/>
    <property type="match status" value="1"/>
</dbReference>
<keyword evidence="10" id="KW-1185">Reference proteome</keyword>
<dbReference type="PROSITE" id="PS50097">
    <property type="entry name" value="BTB"/>
    <property type="match status" value="1"/>
</dbReference>
<evidence type="ECO:0000313" key="10">
    <source>
        <dbReference type="Proteomes" id="UP000078200"/>
    </source>
</evidence>
<reference evidence="9" key="1">
    <citation type="submission" date="2020-05" db="UniProtKB">
        <authorList>
            <consortium name="EnsemblMetazoa"/>
        </authorList>
    </citation>
    <scope>IDENTIFICATION</scope>
    <source>
        <strain evidence="9">TTRI</strain>
    </source>
</reference>
<dbReference type="SMART" id="SM00612">
    <property type="entry name" value="Kelch"/>
    <property type="match status" value="3"/>
</dbReference>
<dbReference type="VEuPathDB" id="VectorBase:GAUT009298"/>
<comment type="function">
    <text evidence="7">Probable substrate-specific adapter of an E3 ubiquitin-protein ligase complex which mediates the ubiquitination and subsequent proteasomal degradation of target proteins. May have a role in synapse differentiation and growth.</text>
</comment>
<accession>A0A1A9UMD6</accession>
<dbReference type="InterPro" id="IPR015915">
    <property type="entry name" value="Kelch-typ_b-propeller"/>
</dbReference>
<keyword evidence="6" id="KW-0009">Actin-binding</keyword>
<dbReference type="UniPathway" id="UPA00143"/>
<dbReference type="InterPro" id="IPR011333">
    <property type="entry name" value="SKP1/BTB/POZ_sf"/>
</dbReference>
<evidence type="ECO:0000256" key="3">
    <source>
        <dbReference type="ARBA" id="ARBA00022441"/>
    </source>
</evidence>
<evidence type="ECO:0000256" key="5">
    <source>
        <dbReference type="ARBA" id="ARBA00022786"/>
    </source>
</evidence>
<keyword evidence="5" id="KW-0833">Ubl conjugation pathway</keyword>
<dbReference type="Gene3D" id="1.25.40.420">
    <property type="match status" value="1"/>
</dbReference>
<dbReference type="InterPro" id="IPR011705">
    <property type="entry name" value="BACK"/>
</dbReference>
<dbReference type="GO" id="GO:0003779">
    <property type="term" value="F:actin binding"/>
    <property type="evidence" value="ECO:0007669"/>
    <property type="project" value="UniProtKB-KW"/>
</dbReference>
<dbReference type="Proteomes" id="UP000078200">
    <property type="component" value="Unassembled WGS sequence"/>
</dbReference>
<dbReference type="PANTHER" id="PTHR24412:SF441">
    <property type="entry name" value="KELCH-LIKE PROTEIN 28"/>
    <property type="match status" value="1"/>
</dbReference>
<evidence type="ECO:0000259" key="8">
    <source>
        <dbReference type="PROSITE" id="PS50097"/>
    </source>
</evidence>
<dbReference type="EnsemblMetazoa" id="GAUT009298-RA">
    <property type="protein sequence ID" value="GAUT009298-PA"/>
    <property type="gene ID" value="GAUT009298"/>
</dbReference>
<protein>
    <recommendedName>
        <fullName evidence="2">Kelch-like protein diablo</fullName>
    </recommendedName>
</protein>
<dbReference type="GO" id="GO:0016567">
    <property type="term" value="P:protein ubiquitination"/>
    <property type="evidence" value="ECO:0007669"/>
    <property type="project" value="UniProtKB-UniPathway"/>
</dbReference>
<evidence type="ECO:0000256" key="7">
    <source>
        <dbReference type="ARBA" id="ARBA00043912"/>
    </source>
</evidence>
<dbReference type="InterPro" id="IPR006652">
    <property type="entry name" value="Kelch_1"/>
</dbReference>
<name>A0A1A9UMD6_GLOAU</name>